<protein>
    <recommendedName>
        <fullName evidence="11">Molybdate-binding protein ModA</fullName>
    </recommendedName>
    <alternativeName>
        <fullName evidence="12">Molybdate/tungstate-binding protein ModA</fullName>
    </alternativeName>
</protein>
<dbReference type="PANTHER" id="PTHR30632">
    <property type="entry name" value="MOLYBDATE-BINDING PERIPLASMIC PROTEIN"/>
    <property type="match status" value="1"/>
</dbReference>
<keyword evidence="6 13" id="KW-0732">Signal</keyword>
<dbReference type="GO" id="GO:0015689">
    <property type="term" value="P:molybdate ion transport"/>
    <property type="evidence" value="ECO:0007669"/>
    <property type="project" value="InterPro"/>
</dbReference>
<dbReference type="AlphaFoldDB" id="A0AAW6R5Q6"/>
<dbReference type="NCBIfam" id="NF007958">
    <property type="entry name" value="PRK10677.1"/>
    <property type="match status" value="1"/>
</dbReference>
<dbReference type="FunFam" id="3.40.190.10:FF:000030">
    <property type="entry name" value="Molybdate ABC transporter substrate-binding protein"/>
    <property type="match status" value="1"/>
</dbReference>
<evidence type="ECO:0000313" key="14">
    <source>
        <dbReference type="EMBL" id="MDG5902406.1"/>
    </source>
</evidence>
<evidence type="ECO:0000256" key="9">
    <source>
        <dbReference type="ARBA" id="ARBA00056002"/>
    </source>
</evidence>
<evidence type="ECO:0000256" key="6">
    <source>
        <dbReference type="ARBA" id="ARBA00022729"/>
    </source>
</evidence>
<proteinExistence type="inferred from homology"/>
<comment type="similarity">
    <text evidence="2">Belongs to the bacterial solute-binding protein ModA family.</text>
</comment>
<gene>
    <name evidence="14" type="primary">modA</name>
    <name evidence="14" type="ORF">E2650_21525</name>
</gene>
<dbReference type="GO" id="GO:0030973">
    <property type="term" value="F:molybdate ion binding"/>
    <property type="evidence" value="ECO:0007669"/>
    <property type="project" value="TreeGrafter"/>
</dbReference>
<accession>A0AAW6R5Q6</accession>
<feature type="signal peptide" evidence="13">
    <location>
        <begin position="1"/>
        <end position="24"/>
    </location>
</feature>
<reference evidence="14" key="1">
    <citation type="journal article" date="2019" name="Int J Environ Res Public Health">
        <title>Characterization of Chromosome-Mediated BlaOXA-894 in Shewanella xiamenensis Isolated from Pig Wastewater.</title>
        <authorList>
            <person name="Zou H."/>
            <person name="Zhou Z."/>
            <person name="Xia H."/>
            <person name="Zhao Q."/>
            <person name="Li X."/>
        </authorList>
    </citation>
    <scope>NUCLEOTIDE SEQUENCE</scope>
    <source>
        <strain evidence="14">2015oxa</strain>
    </source>
</reference>
<evidence type="ECO:0000256" key="1">
    <source>
        <dbReference type="ARBA" id="ARBA00004236"/>
    </source>
</evidence>
<comment type="subcellular location">
    <subcellularLocation>
        <location evidence="1">Cell membrane</location>
    </subcellularLocation>
</comment>
<evidence type="ECO:0000256" key="4">
    <source>
        <dbReference type="ARBA" id="ARBA00022475"/>
    </source>
</evidence>
<organism evidence="14">
    <name type="scientific">Shewanella xiamenensis</name>
    <dbReference type="NCBI Taxonomy" id="332186"/>
    <lineage>
        <taxon>Bacteria</taxon>
        <taxon>Pseudomonadati</taxon>
        <taxon>Pseudomonadota</taxon>
        <taxon>Gammaproteobacteria</taxon>
        <taxon>Alteromonadales</taxon>
        <taxon>Shewanellaceae</taxon>
        <taxon>Shewanella</taxon>
    </lineage>
</organism>
<evidence type="ECO:0000256" key="13">
    <source>
        <dbReference type="SAM" id="SignalP"/>
    </source>
</evidence>
<sequence length="153" mass="16167">MARKWLNLFAGAALSFAVAGNALADEGKITVFAAASLTNAMQDIATQYKKEKGVDVVSSFASSSTLARQIEAGAPADLFISADQKWMDYAVDKKAIDTATRQTLLGNSLVVVAPKASEQKDFTIDSKTNWTSLLNGGRLAVGDPEHVPAGIYA</sequence>
<dbReference type="GO" id="GO:0030288">
    <property type="term" value="C:outer membrane-bounded periplasmic space"/>
    <property type="evidence" value="ECO:0007669"/>
    <property type="project" value="TreeGrafter"/>
</dbReference>
<evidence type="ECO:0000256" key="11">
    <source>
        <dbReference type="ARBA" id="ARBA00073171"/>
    </source>
</evidence>
<dbReference type="GO" id="GO:0005886">
    <property type="term" value="C:plasma membrane"/>
    <property type="evidence" value="ECO:0007669"/>
    <property type="project" value="UniProtKB-SubCell"/>
</dbReference>
<dbReference type="GO" id="GO:0046872">
    <property type="term" value="F:metal ion binding"/>
    <property type="evidence" value="ECO:0007669"/>
    <property type="project" value="UniProtKB-KW"/>
</dbReference>
<dbReference type="InterPro" id="IPR005950">
    <property type="entry name" value="ModA"/>
</dbReference>
<evidence type="ECO:0000256" key="5">
    <source>
        <dbReference type="ARBA" id="ARBA00022723"/>
    </source>
</evidence>
<reference evidence="14" key="2">
    <citation type="submission" date="2019-04" db="EMBL/GenBank/DDBJ databases">
        <authorList>
            <person name="Zou H."/>
        </authorList>
    </citation>
    <scope>NUCLEOTIDE SEQUENCE</scope>
    <source>
        <strain evidence="14">2015oxa</strain>
    </source>
</reference>
<dbReference type="Proteomes" id="UP001152518">
    <property type="component" value="Unassembled WGS sequence"/>
</dbReference>
<name>A0AAW6R5Q6_9GAMM</name>
<dbReference type="PANTHER" id="PTHR30632:SF17">
    <property type="entry name" value="MOLYBDATE-BINDING PROTEIN MODA"/>
    <property type="match status" value="1"/>
</dbReference>
<keyword evidence="8" id="KW-0826">Tungsten</keyword>
<evidence type="ECO:0000256" key="7">
    <source>
        <dbReference type="ARBA" id="ARBA00023136"/>
    </source>
</evidence>
<comment type="subunit">
    <text evidence="10">The complex is composed of two ATP-binding proteins (ModC), two transmembrane proteins (ModB) and a solute-binding protein (ModA).</text>
</comment>
<evidence type="ECO:0000256" key="2">
    <source>
        <dbReference type="ARBA" id="ARBA00009175"/>
    </source>
</evidence>
<keyword evidence="7" id="KW-0472">Membrane</keyword>
<keyword evidence="5" id="KW-0479">Metal-binding</keyword>
<evidence type="ECO:0000256" key="12">
    <source>
        <dbReference type="ARBA" id="ARBA00078141"/>
    </source>
</evidence>
<evidence type="ECO:0000256" key="8">
    <source>
        <dbReference type="ARBA" id="ARBA00023245"/>
    </source>
</evidence>
<feature type="chain" id="PRO_5043588566" description="Molybdate-binding protein ModA" evidence="13">
    <location>
        <begin position="25"/>
        <end position="153"/>
    </location>
</feature>
<dbReference type="NCBIfam" id="TIGR01256">
    <property type="entry name" value="modA"/>
    <property type="match status" value="1"/>
</dbReference>
<evidence type="ECO:0000256" key="3">
    <source>
        <dbReference type="ARBA" id="ARBA00022448"/>
    </source>
</evidence>
<feature type="non-terminal residue" evidence="14">
    <location>
        <position position="153"/>
    </location>
</feature>
<dbReference type="SUPFAM" id="SSF53850">
    <property type="entry name" value="Periplasmic binding protein-like II"/>
    <property type="match status" value="1"/>
</dbReference>
<evidence type="ECO:0000256" key="10">
    <source>
        <dbReference type="ARBA" id="ARBA00062515"/>
    </source>
</evidence>
<comment type="caution">
    <text evidence="14">The sequence shown here is derived from an EMBL/GenBank/DDBJ whole genome shotgun (WGS) entry which is preliminary data.</text>
</comment>
<keyword evidence="4" id="KW-1003">Cell membrane</keyword>
<dbReference type="EMBL" id="SUNE01000169">
    <property type="protein sequence ID" value="MDG5902406.1"/>
    <property type="molecule type" value="Genomic_DNA"/>
</dbReference>
<comment type="function">
    <text evidence="9">Involved in the transport of molybdenum into the cell. Part of the binding-protein-dependent transport system ModABCD.</text>
</comment>
<dbReference type="RefSeq" id="WP_279255904.1">
    <property type="nucleotide sequence ID" value="NZ_SUNE01000169.1"/>
</dbReference>
<dbReference type="Gene3D" id="3.40.190.10">
    <property type="entry name" value="Periplasmic binding protein-like II"/>
    <property type="match status" value="2"/>
</dbReference>
<dbReference type="InterPro" id="IPR050682">
    <property type="entry name" value="ModA/WtpA"/>
</dbReference>
<keyword evidence="3" id="KW-0813">Transport</keyword>
<dbReference type="Pfam" id="PF13531">
    <property type="entry name" value="SBP_bac_11"/>
    <property type="match status" value="1"/>
</dbReference>